<evidence type="ECO:0000313" key="3">
    <source>
        <dbReference type="Proteomes" id="UP001597468"/>
    </source>
</evidence>
<accession>A0ABW5IWQ1</accession>
<comment type="caution">
    <text evidence="2">The sequence shown here is derived from an EMBL/GenBank/DDBJ whole genome shotgun (WGS) entry which is preliminary data.</text>
</comment>
<keyword evidence="3" id="KW-1185">Reference proteome</keyword>
<dbReference type="EMBL" id="JBHULT010000006">
    <property type="protein sequence ID" value="MFD2517219.1"/>
    <property type="molecule type" value="Genomic_DNA"/>
</dbReference>
<evidence type="ECO:0000313" key="2">
    <source>
        <dbReference type="EMBL" id="MFD2517219.1"/>
    </source>
</evidence>
<sequence>MRSILLLFILLLNSVVFAQKETSGVIDARGINKLVLSSDEIFRIHITTKPGEFISVKSKSDGEYFNDISLDSEVRQGTLYLNSRYRKSFQGGFDKLSAHKVFAMEVELETPPGMKVEILSNLASVYMEGGYEEVLIQLKSGSCYMSDFSGNAVVNTYDGNIEVFTSNAIIEAKSRHGKLLLPHEMTGNSQDIP</sequence>
<name>A0ABW5IWQ1_9FLAO</name>
<gene>
    <name evidence="2" type="ORF">ACFSTG_04880</name>
</gene>
<feature type="signal peptide" evidence="1">
    <location>
        <begin position="1"/>
        <end position="18"/>
    </location>
</feature>
<feature type="chain" id="PRO_5046794208" description="Adhesin domain-containing protein" evidence="1">
    <location>
        <begin position="19"/>
        <end position="193"/>
    </location>
</feature>
<protein>
    <recommendedName>
        <fullName evidence="4">Adhesin domain-containing protein</fullName>
    </recommendedName>
</protein>
<evidence type="ECO:0000256" key="1">
    <source>
        <dbReference type="SAM" id="SignalP"/>
    </source>
</evidence>
<proteinExistence type="predicted"/>
<keyword evidence="1" id="KW-0732">Signal</keyword>
<organism evidence="2 3">
    <name type="scientific">Salinimicrobium flavum</name>
    <dbReference type="NCBI Taxonomy" id="1737065"/>
    <lineage>
        <taxon>Bacteria</taxon>
        <taxon>Pseudomonadati</taxon>
        <taxon>Bacteroidota</taxon>
        <taxon>Flavobacteriia</taxon>
        <taxon>Flavobacteriales</taxon>
        <taxon>Flavobacteriaceae</taxon>
        <taxon>Salinimicrobium</taxon>
    </lineage>
</organism>
<dbReference type="Proteomes" id="UP001597468">
    <property type="component" value="Unassembled WGS sequence"/>
</dbReference>
<evidence type="ECO:0008006" key="4">
    <source>
        <dbReference type="Google" id="ProtNLM"/>
    </source>
</evidence>
<reference evidence="3" key="1">
    <citation type="journal article" date="2019" name="Int. J. Syst. Evol. Microbiol.">
        <title>The Global Catalogue of Microorganisms (GCM) 10K type strain sequencing project: providing services to taxonomists for standard genome sequencing and annotation.</title>
        <authorList>
            <consortium name="The Broad Institute Genomics Platform"/>
            <consortium name="The Broad Institute Genome Sequencing Center for Infectious Disease"/>
            <person name="Wu L."/>
            <person name="Ma J."/>
        </authorList>
    </citation>
    <scope>NUCLEOTIDE SEQUENCE [LARGE SCALE GENOMIC DNA]</scope>
    <source>
        <strain evidence="3">KCTC 42585</strain>
    </source>
</reference>
<dbReference type="RefSeq" id="WP_380749032.1">
    <property type="nucleotide sequence ID" value="NZ_JBHULT010000006.1"/>
</dbReference>